<dbReference type="RefSeq" id="WP_068689690.1">
    <property type="nucleotide sequence ID" value="NZ_CP063196.1"/>
</dbReference>
<accession>A0A399G824</accession>
<organism evidence="1 2">
    <name type="scientific">Thermobifida halotolerans</name>
    <dbReference type="NCBI Taxonomy" id="483545"/>
    <lineage>
        <taxon>Bacteria</taxon>
        <taxon>Bacillati</taxon>
        <taxon>Actinomycetota</taxon>
        <taxon>Actinomycetes</taxon>
        <taxon>Streptosporangiales</taxon>
        <taxon>Nocardiopsidaceae</taxon>
        <taxon>Thermobifida</taxon>
    </lineage>
</organism>
<protein>
    <submittedName>
        <fullName evidence="1">Uncharacterized protein</fullName>
    </submittedName>
</protein>
<dbReference type="EMBL" id="CP063196">
    <property type="protein sequence ID" value="UOE20181.1"/>
    <property type="molecule type" value="Genomic_DNA"/>
</dbReference>
<keyword evidence="2" id="KW-1185">Reference proteome</keyword>
<proteinExistence type="predicted"/>
<evidence type="ECO:0000313" key="2">
    <source>
        <dbReference type="Proteomes" id="UP000265719"/>
    </source>
</evidence>
<gene>
    <name evidence="1" type="ORF">NI17_002730</name>
</gene>
<reference evidence="1" key="1">
    <citation type="submission" date="2020-10" db="EMBL/GenBank/DDBJ databases">
        <title>De novo genome project of the cellulose decomposer Thermobifida halotolerans type strain.</title>
        <authorList>
            <person name="Nagy I."/>
            <person name="Horvath B."/>
            <person name="Kukolya J."/>
            <person name="Nagy I."/>
            <person name="Orsini M."/>
        </authorList>
    </citation>
    <scope>NUCLEOTIDE SEQUENCE</scope>
    <source>
        <strain evidence="1">DSM 44931</strain>
    </source>
</reference>
<name>A0A399G824_9ACTN</name>
<dbReference type="KEGG" id="thao:NI17_002730"/>
<evidence type="ECO:0000313" key="1">
    <source>
        <dbReference type="EMBL" id="UOE20181.1"/>
    </source>
</evidence>
<sequence length="98" mass="10455">MDDTITIEALEIPGDVAEAALRKARAAHMSLRDYLVGLLEADIVHPVPSAPRDLLAEGGLPAPVTDELVTDTAEFRDSVKGNVTTEDILAALHEGRPE</sequence>
<dbReference type="Proteomes" id="UP000265719">
    <property type="component" value="Chromosome"/>
</dbReference>
<dbReference type="AlphaFoldDB" id="A0A399G824"/>